<evidence type="ECO:0000313" key="4">
    <source>
        <dbReference type="EMBL" id="MFG6439534.1"/>
    </source>
</evidence>
<dbReference type="InterPro" id="IPR015424">
    <property type="entry name" value="PyrdxlP-dep_Trfase"/>
</dbReference>
<evidence type="ECO:0000256" key="2">
    <source>
        <dbReference type="RuleBase" id="RU004508"/>
    </source>
</evidence>
<feature type="region of interest" description="Disordered" evidence="3">
    <location>
        <begin position="1"/>
        <end position="23"/>
    </location>
</feature>
<dbReference type="Proteomes" id="UP001606301">
    <property type="component" value="Unassembled WGS sequence"/>
</dbReference>
<dbReference type="EMBL" id="JBIGHW010000001">
    <property type="protein sequence ID" value="MFG6439534.1"/>
    <property type="molecule type" value="Genomic_DNA"/>
</dbReference>
<dbReference type="GO" id="GO:0008483">
    <property type="term" value="F:transaminase activity"/>
    <property type="evidence" value="ECO:0007669"/>
    <property type="project" value="UniProtKB-KW"/>
</dbReference>
<dbReference type="SUPFAM" id="SSF53383">
    <property type="entry name" value="PLP-dependent transferases"/>
    <property type="match status" value="1"/>
</dbReference>
<dbReference type="Gene3D" id="3.40.640.10">
    <property type="entry name" value="Type I PLP-dependent aspartate aminotransferase-like (Major domain)"/>
    <property type="match status" value="1"/>
</dbReference>
<dbReference type="InterPro" id="IPR015421">
    <property type="entry name" value="PyrdxlP-dep_Trfase_major"/>
</dbReference>
<dbReference type="Pfam" id="PF01041">
    <property type="entry name" value="DegT_DnrJ_EryC1"/>
    <property type="match status" value="1"/>
</dbReference>
<keyword evidence="4" id="KW-0032">Aminotransferase</keyword>
<comment type="similarity">
    <text evidence="1 2">Belongs to the DegT/DnrJ/EryC1 family.</text>
</comment>
<reference evidence="4 5" key="1">
    <citation type="submission" date="2024-08" db="EMBL/GenBank/DDBJ databases">
        <authorList>
            <person name="Lu H."/>
        </authorList>
    </citation>
    <scope>NUCLEOTIDE SEQUENCE [LARGE SCALE GENOMIC DNA]</scope>
    <source>
        <strain evidence="4 5">LKC17W</strain>
    </source>
</reference>
<keyword evidence="4" id="KW-0808">Transferase</keyword>
<sequence length="393" mass="42311">MTGSTGPGQPVPRQAVPGPHNQDGGDADLPCLLDLDGVQFTASGRAAILLGLEALALPTGARVLVPSYHCPTMVSPALALGLQVGFYPITPEGRPDLAWLDQHLPVDARVICVAHLFGLPLDLSDVQAWCRRRGMLLLEDCAHAMFGPVGRQGDIVIASLPKFFAALDGGLLRSRAPAATRALQPLGALRELRAWLDSLEISARHGRLGRWRWWAGPLLALKLALRRSPTPAPAKPPPTPAARPQFDASGEYARIDVAACQRAASATSRRAASEARRGPVVARRRAHYAAYAQAFAGRAGLRPLMPALPGDAVPYVFPLWMDEPEAAYEAARAQGLPVSRWDWLWPGVPDLPGDQGKRWSVHVLQLHCHQDLSADQRQRIIDTLLPPAPSPAS</sequence>
<dbReference type="PANTHER" id="PTHR30244">
    <property type="entry name" value="TRANSAMINASE"/>
    <property type="match status" value="1"/>
</dbReference>
<evidence type="ECO:0000256" key="1">
    <source>
        <dbReference type="ARBA" id="ARBA00037999"/>
    </source>
</evidence>
<comment type="caution">
    <text evidence="4">The sequence shown here is derived from an EMBL/GenBank/DDBJ whole genome shotgun (WGS) entry which is preliminary data.</text>
</comment>
<dbReference type="InterPro" id="IPR015422">
    <property type="entry name" value="PyrdxlP-dep_Trfase_small"/>
</dbReference>
<evidence type="ECO:0000313" key="5">
    <source>
        <dbReference type="Proteomes" id="UP001606301"/>
    </source>
</evidence>
<dbReference type="RefSeq" id="WP_394394962.1">
    <property type="nucleotide sequence ID" value="NZ_JBIGHW010000001.1"/>
</dbReference>
<dbReference type="Gene3D" id="3.90.1150.10">
    <property type="entry name" value="Aspartate Aminotransferase, domain 1"/>
    <property type="match status" value="1"/>
</dbReference>
<keyword evidence="2" id="KW-0663">Pyridoxal phosphate</keyword>
<proteinExistence type="inferred from homology"/>
<accession>A0ABW7FCS3</accession>
<evidence type="ECO:0000256" key="3">
    <source>
        <dbReference type="SAM" id="MobiDB-lite"/>
    </source>
</evidence>
<keyword evidence="5" id="KW-1185">Reference proteome</keyword>
<dbReference type="InterPro" id="IPR000653">
    <property type="entry name" value="DegT/StrS_aminotransferase"/>
</dbReference>
<dbReference type="PANTHER" id="PTHR30244:SF34">
    <property type="entry name" value="DTDP-4-AMINO-4,6-DIDEOXYGALACTOSE TRANSAMINASE"/>
    <property type="match status" value="1"/>
</dbReference>
<protein>
    <submittedName>
        <fullName evidence="4">DegT/DnrJ/EryC1/StrS family aminotransferase</fullName>
    </submittedName>
</protein>
<name>A0ABW7FCS3_9BURK</name>
<organism evidence="4 5">
    <name type="scientific">Pelomonas margarita</name>
    <dbReference type="NCBI Taxonomy" id="3299031"/>
    <lineage>
        <taxon>Bacteria</taxon>
        <taxon>Pseudomonadati</taxon>
        <taxon>Pseudomonadota</taxon>
        <taxon>Betaproteobacteria</taxon>
        <taxon>Burkholderiales</taxon>
        <taxon>Sphaerotilaceae</taxon>
        <taxon>Roseateles</taxon>
    </lineage>
</organism>
<gene>
    <name evidence="4" type="ORF">ACG0Z3_02475</name>
</gene>